<keyword evidence="2" id="KW-1185">Reference proteome</keyword>
<dbReference type="AlphaFoldDB" id="A0A2U9IQQ8"/>
<evidence type="ECO:0000313" key="2">
    <source>
        <dbReference type="Proteomes" id="UP000248410"/>
    </source>
</evidence>
<evidence type="ECO:0000313" key="1">
    <source>
        <dbReference type="EMBL" id="AWR98297.1"/>
    </source>
</evidence>
<gene>
    <name evidence="1" type="ORF">DFR86_08390</name>
</gene>
<accession>A0A2U9IQQ8</accession>
<evidence type="ECO:0008006" key="3">
    <source>
        <dbReference type="Google" id="ProtNLM"/>
    </source>
</evidence>
<proteinExistence type="predicted"/>
<name>A0A2U9IQQ8_9CREN</name>
<dbReference type="KEGG" id="asul:DFR86_08390"/>
<dbReference type="NCBIfam" id="NF041009">
    <property type="entry name" value="cell_div_CdvB3"/>
    <property type="match status" value="1"/>
</dbReference>
<organism evidence="1 2">
    <name type="scientific">Acidianus sulfidivorans JP7</name>
    <dbReference type="NCBI Taxonomy" id="619593"/>
    <lineage>
        <taxon>Archaea</taxon>
        <taxon>Thermoproteota</taxon>
        <taxon>Thermoprotei</taxon>
        <taxon>Sulfolobales</taxon>
        <taxon>Sulfolobaceae</taxon>
        <taxon>Acidianus</taxon>
    </lineage>
</organism>
<sequence length="158" mass="18490">MLTEVRIQRNKIRLWKSRIENKVSKFEELSITNARRYNIIAKEYIKEAEQLQKISDFLDKLDILLEMLEIKIETIIYVGYIVNDAPTIVEALKELRKTAQLLSPELSLVIDNIYNGFYSAVTVPENMRIQAKEDAKKILEDAENMIKERKKDSIDINT</sequence>
<protein>
    <recommendedName>
        <fullName evidence="3">Cell division protein</fullName>
    </recommendedName>
</protein>
<dbReference type="InterPro" id="IPR053658">
    <property type="entry name" value="Cdv_Coordination_Protein"/>
</dbReference>
<reference evidence="1 2" key="1">
    <citation type="submission" date="2018-05" db="EMBL/GenBank/DDBJ databases">
        <title>Complete Genome Sequences of Extremely Thermoacidophilic, Metal-Mobilizing Type-Strain Members of the Archaeal Family Sulfolobaceae: Acidianus brierleyi DSM-1651T, Acidianus sulfidivorans DSM-18786T, Metallosphaera hakonensis DSM-7519T, and Metallosphaera prunae DSM-10039T.</title>
        <authorList>
            <person name="Counts J.A."/>
            <person name="Kelly R.M."/>
        </authorList>
    </citation>
    <scope>NUCLEOTIDE SEQUENCE [LARGE SCALE GENOMIC DNA]</scope>
    <source>
        <strain evidence="1 2">JP7</strain>
    </source>
</reference>
<dbReference type="OrthoDB" id="42993at2157"/>
<dbReference type="EMBL" id="CP029288">
    <property type="protein sequence ID" value="AWR98297.1"/>
    <property type="molecule type" value="Genomic_DNA"/>
</dbReference>
<dbReference type="Proteomes" id="UP000248410">
    <property type="component" value="Chromosome"/>
</dbReference>